<dbReference type="PANTHER" id="PTHR32303:SF10">
    <property type="entry name" value="OUTER MEMBRANE PROTEIN ASSEMBLY FACTOR BAMB"/>
    <property type="match status" value="1"/>
</dbReference>
<accession>A0A437JBB8</accession>
<dbReference type="SUPFAM" id="SSF50998">
    <property type="entry name" value="Quinoprotein alcohol dehydrogenase-like"/>
    <property type="match status" value="1"/>
</dbReference>
<comment type="cofactor">
    <cofactor evidence="1">
        <name>pyrroloquinoline quinone</name>
        <dbReference type="ChEBI" id="CHEBI:58442"/>
    </cofactor>
</comment>
<gene>
    <name evidence="11" type="ORF">ENE74_00725</name>
</gene>
<dbReference type="OrthoDB" id="9794322at2"/>
<evidence type="ECO:0000256" key="1">
    <source>
        <dbReference type="ARBA" id="ARBA00001931"/>
    </source>
</evidence>
<sequence>MKLFSGLHLSIGHIMLCVAAAIAGVSVAVGQNGTPTSGAAAVAPVSDPVIAAQFEETCAGCHGSGGRSGDRAPALANSAKLRAMSDAGIAAIIRNGAGGMPAFGFDDKQLASYVALIRSWNVVAAVTATDAQVAAGEAFFFGKGQCADCHMVRGRGGSNGPDLTFIGATSTPDDMGRMLDNPTALMGSRTTASCPGWAFCPDMQWTIVNVRMRDGTTLRGFARNEAENSLQLQTLDGRLRSIEAGEYIDYSRETTSYMPALKASAEERRDVIAYMASLKTQRLGPVTDATVPPPTAADKAAVLTPVRGEWPSYNGLPSGNRHSALAQITSRNVDRLRLSWMFSPGGVGLETTPVVVDGVMYVTGAKQVCALDARNGRSFWCAGRTARQPVPAGGIAETPRAAPAGVALQPVGPATAARPSAGVASGNGPNRGVAVVGDRVIFTSDDAYLICINRLTGGVMWTVPLTDPAYGGRYYATPAPLVIGDLVVSGVSGGDSPTRGFLAAFDVTTGKLAWRFWTVPAPGDPAAATWQGPDMATGGAATWMTGSYDKDSNTVFWGVGNPYPSTDGSGRLGDNLYANSVIALDGATGKLRWHYQFTPHDVHDWDATAPMVLVDDVYQGKRRKLLMQANRNGFFYVLDRTNGQFLFAKPFVEKMNWASGIDASGRPILVPGREPNAEGVFACPAVRGATNWYSTAYNPDTRLFYVMAAEDCGIFRTRGRIYGANVDVKNPGRRYVRALNPETGAIVWEKALTGSHEANYSGVLSTAGGLLFHGETAGGFAAVDAKTGKTLWTVPTNDAWRASPMTYMVKDRQYVAVAAGSNILSFALPAQD</sequence>
<dbReference type="InterPro" id="IPR036909">
    <property type="entry name" value="Cyt_c-like_dom_sf"/>
</dbReference>
<keyword evidence="4 8" id="KW-0479">Metal-binding</keyword>
<evidence type="ECO:0000256" key="2">
    <source>
        <dbReference type="ARBA" id="ARBA00008156"/>
    </source>
</evidence>
<keyword evidence="12" id="KW-1185">Reference proteome</keyword>
<keyword evidence="5 9" id="KW-0732">Signal</keyword>
<dbReference type="GO" id="GO:0009055">
    <property type="term" value="F:electron transfer activity"/>
    <property type="evidence" value="ECO:0007669"/>
    <property type="project" value="InterPro"/>
</dbReference>
<dbReference type="SUPFAM" id="SSF46626">
    <property type="entry name" value="Cytochrome c"/>
    <property type="match status" value="2"/>
</dbReference>
<proteinExistence type="inferred from homology"/>
<feature type="chain" id="PRO_5019416719" evidence="9">
    <location>
        <begin position="29"/>
        <end position="832"/>
    </location>
</feature>
<dbReference type="GO" id="GO:0016491">
    <property type="term" value="F:oxidoreductase activity"/>
    <property type="evidence" value="ECO:0007669"/>
    <property type="project" value="UniProtKB-KW"/>
</dbReference>
<evidence type="ECO:0000256" key="4">
    <source>
        <dbReference type="ARBA" id="ARBA00022723"/>
    </source>
</evidence>
<dbReference type="Proteomes" id="UP000282977">
    <property type="component" value="Unassembled WGS sequence"/>
</dbReference>
<dbReference type="InterPro" id="IPR011047">
    <property type="entry name" value="Quinoprotein_ADH-like_sf"/>
</dbReference>
<feature type="domain" description="Cytochrome c" evidence="10">
    <location>
        <begin position="33"/>
        <end position="121"/>
    </location>
</feature>
<keyword evidence="3 8" id="KW-0349">Heme</keyword>
<dbReference type="SMART" id="SM00564">
    <property type="entry name" value="PQQ"/>
    <property type="match status" value="6"/>
</dbReference>
<evidence type="ECO:0000256" key="8">
    <source>
        <dbReference type="PROSITE-ProRule" id="PRU00433"/>
    </source>
</evidence>
<evidence type="ECO:0000256" key="6">
    <source>
        <dbReference type="ARBA" id="ARBA00023002"/>
    </source>
</evidence>
<dbReference type="Pfam" id="PF01011">
    <property type="entry name" value="PQQ"/>
    <property type="match status" value="2"/>
</dbReference>
<evidence type="ECO:0000256" key="3">
    <source>
        <dbReference type="ARBA" id="ARBA00022617"/>
    </source>
</evidence>
<dbReference type="PANTHER" id="PTHR32303">
    <property type="entry name" value="QUINOPROTEIN ALCOHOL DEHYDROGENASE (CYTOCHROME C)"/>
    <property type="match status" value="1"/>
</dbReference>
<dbReference type="InterPro" id="IPR002372">
    <property type="entry name" value="PQQ_rpt_dom"/>
</dbReference>
<dbReference type="PROSITE" id="PS51007">
    <property type="entry name" value="CYTC"/>
    <property type="match status" value="2"/>
</dbReference>
<feature type="signal peptide" evidence="9">
    <location>
        <begin position="1"/>
        <end position="28"/>
    </location>
</feature>
<keyword evidence="7 8" id="KW-0408">Iron</keyword>
<dbReference type="AlphaFoldDB" id="A0A437JBB8"/>
<dbReference type="RefSeq" id="WP_127688734.1">
    <property type="nucleotide sequence ID" value="NZ_RZUL01000001.1"/>
</dbReference>
<keyword evidence="6" id="KW-0560">Oxidoreductase</keyword>
<protein>
    <submittedName>
        <fullName evidence="11">C-type cytochrome</fullName>
    </submittedName>
</protein>
<dbReference type="Gene3D" id="2.140.10.10">
    <property type="entry name" value="Quinoprotein alcohol dehydrogenase-like superfamily"/>
    <property type="match status" value="1"/>
</dbReference>
<dbReference type="GO" id="GO:0020037">
    <property type="term" value="F:heme binding"/>
    <property type="evidence" value="ECO:0007669"/>
    <property type="project" value="InterPro"/>
</dbReference>
<comment type="similarity">
    <text evidence="2">Belongs to the bacterial PQQ dehydrogenase family.</text>
</comment>
<evidence type="ECO:0000313" key="11">
    <source>
        <dbReference type="EMBL" id="RVT43198.1"/>
    </source>
</evidence>
<dbReference type="InterPro" id="IPR009056">
    <property type="entry name" value="Cyt_c-like_dom"/>
</dbReference>
<name>A0A437JBB8_9SPHN</name>
<dbReference type="EMBL" id="RZUL01000001">
    <property type="protein sequence ID" value="RVT43198.1"/>
    <property type="molecule type" value="Genomic_DNA"/>
</dbReference>
<reference evidence="11 12" key="1">
    <citation type="submission" date="2019-01" db="EMBL/GenBank/DDBJ databases">
        <authorList>
            <person name="Chen W.-M."/>
        </authorList>
    </citation>
    <scope>NUCLEOTIDE SEQUENCE [LARGE SCALE GENOMIC DNA]</scope>
    <source>
        <strain evidence="11 12">TLA-22</strain>
    </source>
</reference>
<dbReference type="GO" id="GO:0046872">
    <property type="term" value="F:metal ion binding"/>
    <property type="evidence" value="ECO:0007669"/>
    <property type="project" value="UniProtKB-KW"/>
</dbReference>
<comment type="caution">
    <text evidence="11">The sequence shown here is derived from an EMBL/GenBank/DDBJ whole genome shotgun (WGS) entry which is preliminary data.</text>
</comment>
<dbReference type="InterPro" id="IPR018391">
    <property type="entry name" value="PQQ_b-propeller_rpt"/>
</dbReference>
<dbReference type="Gene3D" id="1.10.760.10">
    <property type="entry name" value="Cytochrome c-like domain"/>
    <property type="match status" value="2"/>
</dbReference>
<evidence type="ECO:0000313" key="12">
    <source>
        <dbReference type="Proteomes" id="UP000282977"/>
    </source>
</evidence>
<dbReference type="Pfam" id="PF13442">
    <property type="entry name" value="Cytochrome_CBB3"/>
    <property type="match status" value="1"/>
</dbReference>
<evidence type="ECO:0000259" key="10">
    <source>
        <dbReference type="PROSITE" id="PS51007"/>
    </source>
</evidence>
<evidence type="ECO:0000256" key="9">
    <source>
        <dbReference type="SAM" id="SignalP"/>
    </source>
</evidence>
<evidence type="ECO:0000256" key="5">
    <source>
        <dbReference type="ARBA" id="ARBA00022729"/>
    </source>
</evidence>
<organism evidence="11 12">
    <name type="scientific">Sphingobium algorifonticola</name>
    <dbReference type="NCBI Taxonomy" id="2008318"/>
    <lineage>
        <taxon>Bacteria</taxon>
        <taxon>Pseudomonadati</taxon>
        <taxon>Pseudomonadota</taxon>
        <taxon>Alphaproteobacteria</taxon>
        <taxon>Sphingomonadales</taxon>
        <taxon>Sphingomonadaceae</taxon>
        <taxon>Sphingobium</taxon>
    </lineage>
</organism>
<evidence type="ECO:0000256" key="7">
    <source>
        <dbReference type="ARBA" id="ARBA00023004"/>
    </source>
</evidence>
<feature type="domain" description="Cytochrome c" evidence="10">
    <location>
        <begin position="131"/>
        <end position="279"/>
    </location>
</feature>